<accession>R7UY79</accession>
<dbReference type="Proteomes" id="UP000014760">
    <property type="component" value="Unassembled WGS sequence"/>
</dbReference>
<evidence type="ECO:0000313" key="3">
    <source>
        <dbReference type="Proteomes" id="UP000014760"/>
    </source>
</evidence>
<evidence type="ECO:0000313" key="1">
    <source>
        <dbReference type="EMBL" id="ELU11259.1"/>
    </source>
</evidence>
<gene>
    <name evidence="1" type="ORF">CAPTEDRAFT_211092</name>
</gene>
<keyword evidence="3" id="KW-1185">Reference proteome</keyword>
<sequence>MKPPPCAEDNRRPYQTYEVIELEHGDTNCGPVVNWTSVRDLTEITGHWMPHLKKMLDIENLTSHDGYLRCQPQIEDVSSHLLFWRSNTYCFGAANDTELANQGKE</sequence>
<name>R7UY79_CAPTE</name>
<protein>
    <submittedName>
        <fullName evidence="1 2">Uncharacterized protein</fullName>
    </submittedName>
</protein>
<proteinExistence type="predicted"/>
<reference evidence="3" key="1">
    <citation type="submission" date="2012-12" db="EMBL/GenBank/DDBJ databases">
        <authorList>
            <person name="Hellsten U."/>
            <person name="Grimwood J."/>
            <person name="Chapman J.A."/>
            <person name="Shapiro H."/>
            <person name="Aerts A."/>
            <person name="Otillar R.P."/>
            <person name="Terry A.Y."/>
            <person name="Boore J.L."/>
            <person name="Simakov O."/>
            <person name="Marletaz F."/>
            <person name="Cho S.-J."/>
            <person name="Edsinger-Gonzales E."/>
            <person name="Havlak P."/>
            <person name="Kuo D.-H."/>
            <person name="Larsson T."/>
            <person name="Lv J."/>
            <person name="Arendt D."/>
            <person name="Savage R."/>
            <person name="Osoegawa K."/>
            <person name="de Jong P."/>
            <person name="Lindberg D.R."/>
            <person name="Seaver E.C."/>
            <person name="Weisblat D.A."/>
            <person name="Putnam N.H."/>
            <person name="Grigoriev I.V."/>
            <person name="Rokhsar D.S."/>
        </authorList>
    </citation>
    <scope>NUCLEOTIDE SEQUENCE</scope>
    <source>
        <strain evidence="3">I ESC-2004</strain>
    </source>
</reference>
<dbReference type="HOGENOM" id="CLU_2239125_0_0_1"/>
<dbReference type="EnsemblMetazoa" id="CapteT211092">
    <property type="protein sequence ID" value="CapteP211092"/>
    <property type="gene ID" value="CapteG211092"/>
</dbReference>
<evidence type="ECO:0000313" key="2">
    <source>
        <dbReference type="EnsemblMetazoa" id="CapteP211092"/>
    </source>
</evidence>
<organism evidence="1">
    <name type="scientific">Capitella teleta</name>
    <name type="common">Polychaete worm</name>
    <dbReference type="NCBI Taxonomy" id="283909"/>
    <lineage>
        <taxon>Eukaryota</taxon>
        <taxon>Metazoa</taxon>
        <taxon>Spiralia</taxon>
        <taxon>Lophotrochozoa</taxon>
        <taxon>Annelida</taxon>
        <taxon>Polychaeta</taxon>
        <taxon>Sedentaria</taxon>
        <taxon>Scolecida</taxon>
        <taxon>Capitellidae</taxon>
        <taxon>Capitella</taxon>
    </lineage>
</organism>
<dbReference type="EMBL" id="AMQN01020201">
    <property type="status" value="NOT_ANNOTATED_CDS"/>
    <property type="molecule type" value="Genomic_DNA"/>
</dbReference>
<reference evidence="1 3" key="2">
    <citation type="journal article" date="2013" name="Nature">
        <title>Insights into bilaterian evolution from three spiralian genomes.</title>
        <authorList>
            <person name="Simakov O."/>
            <person name="Marletaz F."/>
            <person name="Cho S.J."/>
            <person name="Edsinger-Gonzales E."/>
            <person name="Havlak P."/>
            <person name="Hellsten U."/>
            <person name="Kuo D.H."/>
            <person name="Larsson T."/>
            <person name="Lv J."/>
            <person name="Arendt D."/>
            <person name="Savage R."/>
            <person name="Osoegawa K."/>
            <person name="de Jong P."/>
            <person name="Grimwood J."/>
            <person name="Chapman J.A."/>
            <person name="Shapiro H."/>
            <person name="Aerts A."/>
            <person name="Otillar R.P."/>
            <person name="Terry A.Y."/>
            <person name="Boore J.L."/>
            <person name="Grigoriev I.V."/>
            <person name="Lindberg D.R."/>
            <person name="Seaver E.C."/>
            <person name="Weisblat D.A."/>
            <person name="Putnam N.H."/>
            <person name="Rokhsar D.S."/>
        </authorList>
    </citation>
    <scope>NUCLEOTIDE SEQUENCE</scope>
    <source>
        <strain evidence="1 3">I ESC-2004</strain>
    </source>
</reference>
<reference evidence="2" key="3">
    <citation type="submission" date="2015-06" db="UniProtKB">
        <authorList>
            <consortium name="EnsemblMetazoa"/>
        </authorList>
    </citation>
    <scope>IDENTIFICATION</scope>
</reference>
<dbReference type="AlphaFoldDB" id="R7UY79"/>
<dbReference type="EMBL" id="KB296838">
    <property type="protein sequence ID" value="ELU11259.1"/>
    <property type="molecule type" value="Genomic_DNA"/>
</dbReference>